<dbReference type="InterPro" id="IPR053146">
    <property type="entry name" value="QDO-like"/>
</dbReference>
<dbReference type="SUPFAM" id="SSF51182">
    <property type="entry name" value="RmlC-like cupins"/>
    <property type="match status" value="1"/>
</dbReference>
<dbReference type="InterPro" id="IPR014710">
    <property type="entry name" value="RmlC-like_jellyroll"/>
</dbReference>
<dbReference type="InterPro" id="IPR011051">
    <property type="entry name" value="RmlC_Cupin_sf"/>
</dbReference>
<name>A0A1T5E4U8_9BACT</name>
<feature type="domain" description="Cupin type-2" evidence="1">
    <location>
        <begin position="80"/>
        <end position="140"/>
    </location>
</feature>
<dbReference type="STRING" id="651661.SAMN05660293_02158"/>
<reference evidence="3" key="1">
    <citation type="submission" date="2017-02" db="EMBL/GenBank/DDBJ databases">
        <authorList>
            <person name="Varghese N."/>
            <person name="Submissions S."/>
        </authorList>
    </citation>
    <scope>NUCLEOTIDE SEQUENCE [LARGE SCALE GENOMIC DNA]</scope>
    <source>
        <strain evidence="3">DSM 22270</strain>
    </source>
</reference>
<dbReference type="Gene3D" id="2.60.120.10">
    <property type="entry name" value="Jelly Rolls"/>
    <property type="match status" value="1"/>
</dbReference>
<evidence type="ECO:0000313" key="2">
    <source>
        <dbReference type="EMBL" id="SKB78879.1"/>
    </source>
</evidence>
<evidence type="ECO:0000259" key="1">
    <source>
        <dbReference type="Pfam" id="PF07883"/>
    </source>
</evidence>
<keyword evidence="3" id="KW-1185">Reference proteome</keyword>
<dbReference type="EMBL" id="FUZA01000002">
    <property type="protein sequence ID" value="SKB78879.1"/>
    <property type="molecule type" value="Genomic_DNA"/>
</dbReference>
<dbReference type="Proteomes" id="UP000190897">
    <property type="component" value="Unassembled WGS sequence"/>
</dbReference>
<organism evidence="2 3">
    <name type="scientific">Dyadobacter psychrophilus</name>
    <dbReference type="NCBI Taxonomy" id="651661"/>
    <lineage>
        <taxon>Bacteria</taxon>
        <taxon>Pseudomonadati</taxon>
        <taxon>Bacteroidota</taxon>
        <taxon>Cytophagia</taxon>
        <taxon>Cytophagales</taxon>
        <taxon>Spirosomataceae</taxon>
        <taxon>Dyadobacter</taxon>
    </lineage>
</organism>
<dbReference type="Pfam" id="PF07883">
    <property type="entry name" value="Cupin_2"/>
    <property type="match status" value="1"/>
</dbReference>
<dbReference type="AlphaFoldDB" id="A0A1T5E4U8"/>
<dbReference type="PANTHER" id="PTHR36440">
    <property type="entry name" value="PUTATIVE (AFU_ORTHOLOGUE AFUA_8G07350)-RELATED"/>
    <property type="match status" value="1"/>
</dbReference>
<accession>A0A1T5E4U8</accession>
<dbReference type="InterPro" id="IPR013096">
    <property type="entry name" value="Cupin_2"/>
</dbReference>
<evidence type="ECO:0000313" key="3">
    <source>
        <dbReference type="Proteomes" id="UP000190897"/>
    </source>
</evidence>
<dbReference type="RefSeq" id="WP_082215313.1">
    <property type="nucleotide sequence ID" value="NZ_FUZA01000002.1"/>
</dbReference>
<proteinExistence type="predicted"/>
<dbReference type="PANTHER" id="PTHR36440:SF1">
    <property type="entry name" value="PUTATIVE (AFU_ORTHOLOGUE AFUA_8G07350)-RELATED"/>
    <property type="match status" value="1"/>
</dbReference>
<gene>
    <name evidence="2" type="ORF">SAMN05660293_02158</name>
</gene>
<protein>
    <submittedName>
        <fullName evidence="2">Cupin domain-containing protein</fullName>
    </submittedName>
</protein>
<sequence>MKRSEFFNLTLALPFVPGSMKPKKLSRTDRVKKGFRVVTGQDRFDKSISLLEGDTFYTKISSKDTNGDLYTFESTRVKNGGPTLHVHPGQDEWWYILEGEFKIKIGDDLFEAKAGDSVFGPRGVPHTFSKVSEGVARMIITFQPAGKMEEFFTSVSQGVLKGKSELEQDNFRKAHGFERVGPPLDYFKKF</sequence>
<dbReference type="OrthoDB" id="1423961at2"/>